<feature type="compositionally biased region" description="Low complexity" evidence="2">
    <location>
        <begin position="181"/>
        <end position="191"/>
    </location>
</feature>
<evidence type="ECO:0000256" key="1">
    <source>
        <dbReference type="SAM" id="Coils"/>
    </source>
</evidence>
<evidence type="ECO:0000256" key="2">
    <source>
        <dbReference type="SAM" id="MobiDB-lite"/>
    </source>
</evidence>
<evidence type="ECO:0000313" key="4">
    <source>
        <dbReference type="Proteomes" id="UP001591681"/>
    </source>
</evidence>
<sequence length="440" mass="48410">MTPPKHISTCPVCGKPCWRSCEPASRRWPCPLLEREGEAGEGEGCEACQAVKAENARLRATVEKLTKELATVRRSYRLVSRRLRRSRVASSRAEEAPSEPESPQPGPQGPEELRPSSSKPASSSAPRKSHVQKSKKSATAALGSVSRSATPALPTTRSGPPVPGPSSRHEPKKKADPGPAPASCSAAPVPSCSDSASGQYQALLEKKGRANILRKIVFPKSIEDYLNEYRSYQAGAAATGRRAESAQSKVSRVRAFLYFLARQKKDLWNWMFMADMDGVRRYVEMLQTTSRAVTTANFYLRNVAQFLGYFKETKLSLCCLSQTQIVAVERCILKALRDLQKRVTLHQVEVKHELEEDGEASRYHFYGYFAAFVSSLYGHRPGVITNMLLKEVALAKTEGSPEEGYIINVLEHKTAKVFGAAQLYLRVCLAGALGLHAAQN</sequence>
<feature type="region of interest" description="Disordered" evidence="2">
    <location>
        <begin position="81"/>
        <end position="191"/>
    </location>
</feature>
<gene>
    <name evidence="3" type="ORF">ACEWY4_001532</name>
</gene>
<dbReference type="Proteomes" id="UP001591681">
    <property type="component" value="Unassembled WGS sequence"/>
</dbReference>
<feature type="compositionally biased region" description="Basic and acidic residues" evidence="2">
    <location>
        <begin position="167"/>
        <end position="176"/>
    </location>
</feature>
<feature type="compositionally biased region" description="Basic residues" evidence="2">
    <location>
        <begin position="127"/>
        <end position="136"/>
    </location>
</feature>
<protein>
    <recommendedName>
        <fullName evidence="5">Core-binding (CB) domain-containing protein</fullName>
    </recommendedName>
</protein>
<comment type="caution">
    <text evidence="3">The sequence shown here is derived from an EMBL/GenBank/DDBJ whole genome shotgun (WGS) entry which is preliminary data.</text>
</comment>
<dbReference type="AlphaFoldDB" id="A0ABD1KT75"/>
<feature type="coiled-coil region" evidence="1">
    <location>
        <begin position="48"/>
        <end position="75"/>
    </location>
</feature>
<evidence type="ECO:0000313" key="3">
    <source>
        <dbReference type="EMBL" id="KAL2102364.1"/>
    </source>
</evidence>
<reference evidence="3 4" key="1">
    <citation type="submission" date="2024-09" db="EMBL/GenBank/DDBJ databases">
        <title>A chromosome-level genome assembly of Gray's grenadier anchovy, Coilia grayii.</title>
        <authorList>
            <person name="Fu Z."/>
        </authorList>
    </citation>
    <scope>NUCLEOTIDE SEQUENCE [LARGE SCALE GENOMIC DNA]</scope>
    <source>
        <strain evidence="3">G4</strain>
        <tissue evidence="3">Muscle</tissue>
    </source>
</reference>
<name>A0ABD1KT75_9TELE</name>
<accession>A0ABD1KT75</accession>
<keyword evidence="1" id="KW-0175">Coiled coil</keyword>
<organism evidence="3 4">
    <name type="scientific">Coilia grayii</name>
    <name type="common">Gray's grenadier anchovy</name>
    <dbReference type="NCBI Taxonomy" id="363190"/>
    <lineage>
        <taxon>Eukaryota</taxon>
        <taxon>Metazoa</taxon>
        <taxon>Chordata</taxon>
        <taxon>Craniata</taxon>
        <taxon>Vertebrata</taxon>
        <taxon>Euteleostomi</taxon>
        <taxon>Actinopterygii</taxon>
        <taxon>Neopterygii</taxon>
        <taxon>Teleostei</taxon>
        <taxon>Clupei</taxon>
        <taxon>Clupeiformes</taxon>
        <taxon>Clupeoidei</taxon>
        <taxon>Engraulidae</taxon>
        <taxon>Coilinae</taxon>
        <taxon>Coilia</taxon>
    </lineage>
</organism>
<feature type="compositionally biased region" description="Low complexity" evidence="2">
    <location>
        <begin position="115"/>
        <end position="126"/>
    </location>
</feature>
<keyword evidence="4" id="KW-1185">Reference proteome</keyword>
<proteinExistence type="predicted"/>
<evidence type="ECO:0008006" key="5">
    <source>
        <dbReference type="Google" id="ProtNLM"/>
    </source>
</evidence>
<dbReference type="EMBL" id="JBHFQA010000002">
    <property type="protein sequence ID" value="KAL2102364.1"/>
    <property type="molecule type" value="Genomic_DNA"/>
</dbReference>